<dbReference type="GO" id="GO:0046872">
    <property type="term" value="F:metal ion binding"/>
    <property type="evidence" value="ECO:0007669"/>
    <property type="project" value="UniProtKB-KW"/>
</dbReference>
<dbReference type="FunFam" id="3.30.460.10:FF:000006">
    <property type="entry name" value="non-canonical poly(A) RNA polymerase PAPD5"/>
    <property type="match status" value="1"/>
</dbReference>
<dbReference type="Gene3D" id="1.10.1410.10">
    <property type="match status" value="1"/>
</dbReference>
<protein>
    <recommendedName>
        <fullName evidence="3">polynucleotide adenylyltransferase</fullName>
        <ecNumber evidence="3">2.7.7.19</ecNumber>
    </recommendedName>
    <alternativeName>
        <fullName evidence="8">Terminal guanylyltransferase</fullName>
    </alternativeName>
</protein>
<accession>A0A835P044</accession>
<dbReference type="Gene3D" id="3.30.460.10">
    <property type="entry name" value="Beta Polymerase, domain 2"/>
    <property type="match status" value="1"/>
</dbReference>
<dbReference type="PANTHER" id="PTHR23092:SF24">
    <property type="entry name" value="TERMINAL NUCLEOTIDYLTRANSFERASE 4A"/>
    <property type="match status" value="1"/>
</dbReference>
<dbReference type="CDD" id="cd05402">
    <property type="entry name" value="NT_PAP_TUTase"/>
    <property type="match status" value="1"/>
</dbReference>
<evidence type="ECO:0000256" key="4">
    <source>
        <dbReference type="ARBA" id="ARBA00022679"/>
    </source>
</evidence>
<dbReference type="EC" id="2.7.7.19" evidence="3"/>
<feature type="region of interest" description="Disordered" evidence="9">
    <location>
        <begin position="304"/>
        <end position="326"/>
    </location>
</feature>
<sequence>MLNFGRDADFECEEFVASNVALSKSIQPLIRLHEEIIDFYDFMSPRPEEAAMRREVVKRIETVIKDLWPTADVQIFGSFSTGLYLPTSDIDLVVFGKWERPPLQLLEQALRKHNVAEPYSIKVLDKATVPIIKLTDQETEVKVDISFNVETGVKAARFIKEYMKLHPRIDARRADENLGMLLIEFFELYGRNFNYLKTGIRIKNGGAYIAKEEIMKVMTNGYRPSMLCIEDPLLPVLTVSVPNTSTESPQMLSARNSKIVLDNRLKIRDSIALCNGEQQQNRDPDPSYNQHLALSLANTQQLSSGSSASSVSSLSSSDIESDTPPCTAPNVYQFSLQAPTQLMASLAPALPLPSGKPQSAPPRALIMAASNQHSGMKFSMKGTHNQGNGYSPVNSGGMRQPVGNRGHHQYNPNQREFLSYTENYRLLPEYKKKLQVAHVQCILMMCMPVCEVRKDKGLHLRISSNTSYFPPLSTKIEEELNLQMGYIHSFRIATGHIWLISGAKMSRCNLTLVKACMARSIAAISVYIFKLYEYYKILLLLIRKMRFAKFSLLRYQDLDAENNLIKFVSFVASGPSNPYYPPVPLLYFSASLSSHMLCEEISVTRNSDDRFFLREDDLDSKTVESAGLVPHSPDHSPALSEQDEQGSPRCRNQVELSPDHKFGVTVADLVRRLVHQESGDPQDNRPEQAQACVLSNRHRQGSHSHYKKEHQKKSLALLTLFSTGGSAGRLKEGLSVLEHQQAECPFSPALKGDTQGSVRFNSLECCNISAKKENPRSVIQRIPEVLFGGNLWRAPVLHPIGGVGAVHTPGPDQPHLGLPMALEPHFKLSLPLDFLLLRRTAGGCAKPQLGSLHLCILHVSLGSLLCSGALLGKPQDLLKMDSATIQATDGSVGPQENSLLEKDTSTCYLADSHEKGNQEILQLMQPSSFKAGVKASLGSSQVISPELRHNDRAHGQARDTATDIFVTPFAAVPFVLRFRKNAAPLLEHNNCAAELNACKQESFETHRKALSKPCDKGLTCPSQYPTPYSTPTTTSTQFLPGSLEPTKPFSATCTTQVSEESFVGRKEVSLRPGELDHIHASLTDLNILPAQASSSIQLNCKKGYRRIGKQMDMVNSEDKGRGKPLYENNLTITLPFRLEMTNGNNNNGKQWIMENVSKKAYKIKSTQGEREDNGHCFYQKNPKNPRSHQLRLDKRCHRSSFFVIGNNCSRINSVIITCVFEGDEKPLSQNQEDKYHGLNKARKTEMVGKSTCLDIKSSAPQDNRQLCEKFLFEWQKWHWSDTDIIPMGPCFLTSVEQRPPERRKHSFPQSYPAHKAQGGSQLIGNLQHHREYKKSRSLNLYLKESTQEALKASELIERVINLTGFLQGIEITIPKFMFLQLRANGVFSLSSFMKCSLHYGLNKTVKQAAELTRVLMIATNSEKKVIDLPSSVWLHMGRFLKLIECGSGVPGSALTPGQAMCVSDTVVWVMKTASFHLLALDLCIFNKRCLAEETAGGCPELGVPWSASQGCQGWERGNKQLGVCNPHKLQSLVEPLQVGKLSATSAQLQTEILNLKEKKHKEFCNVFLQRWKQTFEHHREKGKYIFYEIITVDPYKKYCLPFVVGAMLESNLKPQTRFREVESGGKLLKKNQLGEEDNHSYHLN</sequence>
<dbReference type="Pfam" id="PF22600">
    <property type="entry name" value="MTPAP-like_central"/>
    <property type="match status" value="1"/>
</dbReference>
<proteinExistence type="inferred from homology"/>
<dbReference type="OrthoDB" id="273917at2759"/>
<dbReference type="InterPro" id="IPR045862">
    <property type="entry name" value="Trf4-like"/>
</dbReference>
<dbReference type="EMBL" id="JADDUC010000018">
    <property type="protein sequence ID" value="KAG0126401.1"/>
    <property type="molecule type" value="Genomic_DNA"/>
</dbReference>
<dbReference type="PANTHER" id="PTHR23092">
    <property type="entry name" value="POLY(A) RNA POLYMERASE"/>
    <property type="match status" value="1"/>
</dbReference>
<dbReference type="GO" id="GO:1990817">
    <property type="term" value="F:poly(A) RNA polymerase activity"/>
    <property type="evidence" value="ECO:0007669"/>
    <property type="project" value="UniProtKB-EC"/>
</dbReference>
<comment type="catalytic activity">
    <reaction evidence="7">
        <text>RNA(n) + ATP = RNA(n)-3'-adenine ribonucleotide + diphosphate</text>
        <dbReference type="Rhea" id="RHEA:11332"/>
        <dbReference type="Rhea" id="RHEA-COMP:14527"/>
        <dbReference type="Rhea" id="RHEA-COMP:17347"/>
        <dbReference type="ChEBI" id="CHEBI:30616"/>
        <dbReference type="ChEBI" id="CHEBI:33019"/>
        <dbReference type="ChEBI" id="CHEBI:140395"/>
        <dbReference type="ChEBI" id="CHEBI:173115"/>
        <dbReference type="EC" id="2.7.7.19"/>
    </reaction>
</comment>
<dbReference type="InterPro" id="IPR054708">
    <property type="entry name" value="MTPAP-like_central"/>
</dbReference>
<dbReference type="GO" id="GO:0031499">
    <property type="term" value="C:TRAMP complex"/>
    <property type="evidence" value="ECO:0007669"/>
    <property type="project" value="TreeGrafter"/>
</dbReference>
<evidence type="ECO:0000259" key="11">
    <source>
        <dbReference type="Pfam" id="PF22600"/>
    </source>
</evidence>
<dbReference type="Pfam" id="PF03828">
    <property type="entry name" value="PAP_assoc"/>
    <property type="match status" value="1"/>
</dbReference>
<dbReference type="SUPFAM" id="SSF81301">
    <property type="entry name" value="Nucleotidyltransferase"/>
    <property type="match status" value="1"/>
</dbReference>
<feature type="domain" description="PAP-associated" evidence="10">
    <location>
        <begin position="177"/>
        <end position="233"/>
    </location>
</feature>
<dbReference type="Proteomes" id="UP000618051">
    <property type="component" value="Unassembled WGS sequence"/>
</dbReference>
<reference evidence="13" key="3">
    <citation type="submission" date="2022-01" db="EMBL/GenBank/DDBJ databases">
        <authorList>
            <person name="Rubenstein D.R."/>
        </authorList>
    </citation>
    <scope>NUCLEOTIDE SEQUENCE</scope>
    <source>
        <strain evidence="13">SS15</strain>
        <tissue evidence="13">Liver</tissue>
    </source>
</reference>
<evidence type="ECO:0000256" key="8">
    <source>
        <dbReference type="ARBA" id="ARBA00082009"/>
    </source>
</evidence>
<dbReference type="GO" id="GO:0043634">
    <property type="term" value="P:polyadenylation-dependent ncRNA catabolic process"/>
    <property type="evidence" value="ECO:0007669"/>
    <property type="project" value="TreeGrafter"/>
</dbReference>
<evidence type="ECO:0000313" key="13">
    <source>
        <dbReference type="EMBL" id="KAI1243165.1"/>
    </source>
</evidence>
<evidence type="ECO:0000256" key="6">
    <source>
        <dbReference type="ARBA" id="ARBA00022842"/>
    </source>
</evidence>
<name>A0A835P044_9PASS</name>
<feature type="compositionally biased region" description="Low complexity" evidence="9">
    <location>
        <begin position="304"/>
        <end position="318"/>
    </location>
</feature>
<comment type="caution">
    <text evidence="12">The sequence shown here is derived from an EMBL/GenBank/DDBJ whole genome shotgun (WGS) entry which is preliminary data.</text>
</comment>
<dbReference type="InterPro" id="IPR043519">
    <property type="entry name" value="NT_sf"/>
</dbReference>
<keyword evidence="5" id="KW-0479">Metal-binding</keyword>
<evidence type="ECO:0000256" key="2">
    <source>
        <dbReference type="ARBA" id="ARBA00008593"/>
    </source>
</evidence>
<dbReference type="GO" id="GO:0005730">
    <property type="term" value="C:nucleolus"/>
    <property type="evidence" value="ECO:0007669"/>
    <property type="project" value="TreeGrafter"/>
</dbReference>
<dbReference type="SUPFAM" id="SSF81631">
    <property type="entry name" value="PAP/OAS1 substrate-binding domain"/>
    <property type="match status" value="1"/>
</dbReference>
<dbReference type="GO" id="GO:0070568">
    <property type="term" value="F:guanylyltransferase activity"/>
    <property type="evidence" value="ECO:0007669"/>
    <property type="project" value="UniProtKB-ARBA"/>
</dbReference>
<evidence type="ECO:0000256" key="3">
    <source>
        <dbReference type="ARBA" id="ARBA00012388"/>
    </source>
</evidence>
<organism evidence="12">
    <name type="scientific">Lamprotornis superbus</name>
    <dbReference type="NCBI Taxonomy" id="245042"/>
    <lineage>
        <taxon>Eukaryota</taxon>
        <taxon>Metazoa</taxon>
        <taxon>Chordata</taxon>
        <taxon>Craniata</taxon>
        <taxon>Vertebrata</taxon>
        <taxon>Euteleostomi</taxon>
        <taxon>Archelosauria</taxon>
        <taxon>Archosauria</taxon>
        <taxon>Dinosauria</taxon>
        <taxon>Saurischia</taxon>
        <taxon>Theropoda</taxon>
        <taxon>Coelurosauria</taxon>
        <taxon>Aves</taxon>
        <taxon>Neognathae</taxon>
        <taxon>Neoaves</taxon>
        <taxon>Telluraves</taxon>
        <taxon>Australaves</taxon>
        <taxon>Passeriformes</taxon>
        <taxon>Sturnidae</taxon>
        <taxon>Lamprotornis</taxon>
    </lineage>
</organism>
<comment type="cofactor">
    <cofactor evidence="1">
        <name>Mn(2+)</name>
        <dbReference type="ChEBI" id="CHEBI:29035"/>
    </cofactor>
</comment>
<keyword evidence="4" id="KW-0808">Transferase</keyword>
<gene>
    <name evidence="13" type="ORF">IHE44_0000747</name>
    <name evidence="12" type="ORF">IHE44_003958</name>
</gene>
<dbReference type="EMBL" id="JADDUC020000001">
    <property type="protein sequence ID" value="KAI1243165.1"/>
    <property type="molecule type" value="Genomic_DNA"/>
</dbReference>
<feature type="region of interest" description="Disordered" evidence="9">
    <location>
        <begin position="624"/>
        <end position="654"/>
    </location>
</feature>
<evidence type="ECO:0000259" key="10">
    <source>
        <dbReference type="Pfam" id="PF03828"/>
    </source>
</evidence>
<dbReference type="GO" id="GO:1905870">
    <property type="term" value="P:positive regulation of 3'-UTR-mediated mRNA stabilization"/>
    <property type="evidence" value="ECO:0007669"/>
    <property type="project" value="UniProtKB-ARBA"/>
</dbReference>
<reference evidence="12" key="1">
    <citation type="submission" date="2020-10" db="EMBL/GenBank/DDBJ databases">
        <title>Feather gene expression reveals the developmental basis of iridescence in African starlings.</title>
        <authorList>
            <person name="Rubenstein D.R."/>
        </authorList>
    </citation>
    <scope>NUCLEOTIDE SEQUENCE</scope>
    <source>
        <strain evidence="12">SS15</strain>
        <tissue evidence="12">Liver</tissue>
    </source>
</reference>
<keyword evidence="6" id="KW-0460">Magnesium</keyword>
<evidence type="ECO:0000256" key="1">
    <source>
        <dbReference type="ARBA" id="ARBA00001936"/>
    </source>
</evidence>
<dbReference type="GO" id="GO:0031123">
    <property type="term" value="P:RNA 3'-end processing"/>
    <property type="evidence" value="ECO:0007669"/>
    <property type="project" value="TreeGrafter"/>
</dbReference>
<keyword evidence="14" id="KW-1185">Reference proteome</keyword>
<evidence type="ECO:0000256" key="7">
    <source>
        <dbReference type="ARBA" id="ARBA00048830"/>
    </source>
</evidence>
<evidence type="ECO:0000256" key="5">
    <source>
        <dbReference type="ARBA" id="ARBA00022723"/>
    </source>
</evidence>
<feature type="domain" description="Poly(A) RNA polymerase mitochondrial-like central palm" evidence="11">
    <location>
        <begin position="32"/>
        <end position="163"/>
    </location>
</feature>
<evidence type="ECO:0000256" key="9">
    <source>
        <dbReference type="SAM" id="MobiDB-lite"/>
    </source>
</evidence>
<dbReference type="GO" id="GO:0003729">
    <property type="term" value="F:mRNA binding"/>
    <property type="evidence" value="ECO:0007669"/>
    <property type="project" value="TreeGrafter"/>
</dbReference>
<dbReference type="InterPro" id="IPR002058">
    <property type="entry name" value="PAP_assoc"/>
</dbReference>
<evidence type="ECO:0000313" key="12">
    <source>
        <dbReference type="EMBL" id="KAG0126401.1"/>
    </source>
</evidence>
<dbReference type="GO" id="GO:0060212">
    <property type="term" value="P:negative regulation of nuclear-transcribed mRNA poly(A) tail shortening"/>
    <property type="evidence" value="ECO:0007669"/>
    <property type="project" value="UniProtKB-ARBA"/>
</dbReference>
<comment type="similarity">
    <text evidence="2">Belongs to the DNA polymerase type-B-like family.</text>
</comment>
<evidence type="ECO:0000313" key="14">
    <source>
        <dbReference type="Proteomes" id="UP000618051"/>
    </source>
</evidence>
<reference evidence="13 14" key="2">
    <citation type="journal article" date="2021" name="J. Hered.">
        <title>Feather Gene Expression Elucidates the Developmental Basis of Plumage Iridescence in African Starlings.</title>
        <authorList>
            <person name="Rubenstein D.R."/>
            <person name="Corvelo A."/>
            <person name="MacManes M.D."/>
            <person name="Maia R."/>
            <person name="Narzisi G."/>
            <person name="Rousaki A."/>
            <person name="Vandenabeele P."/>
            <person name="Shawkey M.D."/>
            <person name="Solomon J."/>
        </authorList>
    </citation>
    <scope>NUCLEOTIDE SEQUENCE [LARGE SCALE GENOMIC DNA]</scope>
    <source>
        <strain evidence="13">SS15</strain>
    </source>
</reference>